<evidence type="ECO:0000256" key="1">
    <source>
        <dbReference type="PROSITE-ProRule" id="PRU00047"/>
    </source>
</evidence>
<accession>D8LVA7</accession>
<dbReference type="GO" id="GO:0008270">
    <property type="term" value="F:zinc ion binding"/>
    <property type="evidence" value="ECO:0007669"/>
    <property type="project" value="UniProtKB-KW"/>
</dbReference>
<keyword evidence="1" id="KW-0863">Zinc-finger</keyword>
<dbReference type="GeneID" id="24917487"/>
<dbReference type="PROSITE" id="PS50158">
    <property type="entry name" value="ZF_CCHC"/>
    <property type="match status" value="1"/>
</dbReference>
<dbReference type="InterPro" id="IPR035979">
    <property type="entry name" value="RBD_domain_sf"/>
</dbReference>
<dbReference type="InterPro" id="IPR036875">
    <property type="entry name" value="Znf_CCHC_sf"/>
</dbReference>
<dbReference type="Gene3D" id="3.30.70.330">
    <property type="match status" value="1"/>
</dbReference>
<keyword evidence="1" id="KW-0479">Metal-binding</keyword>
<dbReference type="RefSeq" id="XP_012893794.1">
    <property type="nucleotide sequence ID" value="XM_013038340.1"/>
</dbReference>
<dbReference type="SUPFAM" id="SSF57756">
    <property type="entry name" value="Retrovirus zinc finger-like domains"/>
    <property type="match status" value="1"/>
</dbReference>
<dbReference type="PROSITE" id="PS50102">
    <property type="entry name" value="RRM"/>
    <property type="match status" value="1"/>
</dbReference>
<dbReference type="AlphaFoldDB" id="D8LVA7"/>
<evidence type="ECO:0000313" key="5">
    <source>
        <dbReference type="EMBL" id="CBK19746.2"/>
    </source>
</evidence>
<dbReference type="GO" id="GO:0000398">
    <property type="term" value="P:mRNA splicing, via spliceosome"/>
    <property type="evidence" value="ECO:0007669"/>
    <property type="project" value="InterPro"/>
</dbReference>
<dbReference type="InterPro" id="IPR001878">
    <property type="entry name" value="Znf_CCHC"/>
</dbReference>
<dbReference type="PANTHER" id="PTHR46259">
    <property type="entry name" value="ZINC FINGER CCHC-TYPE AND RNA-BINDING MOTIF-CONTAINING PROTEIN 1"/>
    <property type="match status" value="1"/>
</dbReference>
<dbReference type="SMART" id="SM00360">
    <property type="entry name" value="RRM"/>
    <property type="match status" value="1"/>
</dbReference>
<dbReference type="GO" id="GO:0005689">
    <property type="term" value="C:U12-type spliceosomal complex"/>
    <property type="evidence" value="ECO:0007669"/>
    <property type="project" value="InterPro"/>
</dbReference>
<evidence type="ECO:0000256" key="2">
    <source>
        <dbReference type="PROSITE-ProRule" id="PRU00176"/>
    </source>
</evidence>
<feature type="domain" description="CCHC-type" evidence="4">
    <location>
        <begin position="109"/>
        <end position="124"/>
    </location>
</feature>
<dbReference type="InterPro" id="IPR000504">
    <property type="entry name" value="RRM_dom"/>
</dbReference>
<dbReference type="Pfam" id="PF00076">
    <property type="entry name" value="RRM_1"/>
    <property type="match status" value="1"/>
</dbReference>
<evidence type="ECO:0000313" key="6">
    <source>
        <dbReference type="Proteomes" id="UP000008312"/>
    </source>
</evidence>
<proteinExistence type="predicted"/>
<dbReference type="OrthoDB" id="267048at2759"/>
<organism evidence="5">
    <name type="scientific">Blastocystis hominis</name>
    <dbReference type="NCBI Taxonomy" id="12968"/>
    <lineage>
        <taxon>Eukaryota</taxon>
        <taxon>Sar</taxon>
        <taxon>Stramenopiles</taxon>
        <taxon>Bigyra</taxon>
        <taxon>Opalozoa</taxon>
        <taxon>Opalinata</taxon>
        <taxon>Blastocystidae</taxon>
        <taxon>Blastocystis</taxon>
    </lineage>
</organism>
<dbReference type="InParanoid" id="D8LVA7"/>
<evidence type="ECO:0000259" key="4">
    <source>
        <dbReference type="PROSITE" id="PS50158"/>
    </source>
</evidence>
<reference evidence="5" key="1">
    <citation type="submission" date="2010-02" db="EMBL/GenBank/DDBJ databases">
        <title>Sequencing and annotation of the Blastocystis hominis genome.</title>
        <authorList>
            <person name="Wincker P."/>
        </authorList>
    </citation>
    <scope>NUCLEOTIDE SEQUENCE</scope>
    <source>
        <strain evidence="5">Singapore isolate B</strain>
    </source>
</reference>
<sequence>MSGRTGFAPIRSTVHVSMLPYAYTNNDVAKLFEPFGRIAHVTILRDRETRISKGVAWVQFVERNSAEKAIQELNGTKVDKFTIKVEWAKDNGRGGEFIKKRKYTKTKYCFECGQMGHTSYKCPRNVLGDRAKPKKKQRNVEEENENIKAWLANDDDDDLGGTAFIF</sequence>
<dbReference type="PANTHER" id="PTHR46259:SF1">
    <property type="entry name" value="ZINC FINGER CCHC-TYPE AND RNA-BINDING MOTIF-CONTAINING PROTEIN 1"/>
    <property type="match status" value="1"/>
</dbReference>
<keyword evidence="2" id="KW-0694">RNA-binding</keyword>
<protein>
    <submittedName>
        <fullName evidence="5">Uncharacterized protein</fullName>
    </submittedName>
</protein>
<feature type="domain" description="RRM" evidence="3">
    <location>
        <begin position="12"/>
        <end position="90"/>
    </location>
</feature>
<dbReference type="OMA" id="AHYFNDE"/>
<keyword evidence="1" id="KW-0862">Zinc</keyword>
<dbReference type="SUPFAM" id="SSF54928">
    <property type="entry name" value="RNA-binding domain, RBD"/>
    <property type="match status" value="1"/>
</dbReference>
<dbReference type="FunCoup" id="D8LVA7">
    <property type="interactions" value="165"/>
</dbReference>
<dbReference type="InterPro" id="IPR044598">
    <property type="entry name" value="ZCRB1"/>
</dbReference>
<dbReference type="GO" id="GO:0003723">
    <property type="term" value="F:RNA binding"/>
    <property type="evidence" value="ECO:0007669"/>
    <property type="project" value="UniProtKB-UniRule"/>
</dbReference>
<evidence type="ECO:0000259" key="3">
    <source>
        <dbReference type="PROSITE" id="PS50102"/>
    </source>
</evidence>
<dbReference type="EMBL" id="FN668638">
    <property type="protein sequence ID" value="CBK19746.2"/>
    <property type="molecule type" value="Genomic_DNA"/>
</dbReference>
<gene>
    <name evidence="5" type="ORF">GSBLH_T00000169001</name>
</gene>
<dbReference type="Proteomes" id="UP000008312">
    <property type="component" value="Unassembled WGS sequence"/>
</dbReference>
<keyword evidence="6" id="KW-1185">Reference proteome</keyword>
<dbReference type="InterPro" id="IPR012677">
    <property type="entry name" value="Nucleotide-bd_a/b_plait_sf"/>
</dbReference>
<name>D8LVA7_BLAHO</name>